<accession>A0A0U2NN51</accession>
<evidence type="ECO:0000256" key="3">
    <source>
        <dbReference type="ARBA" id="ARBA00012966"/>
    </source>
</evidence>
<dbReference type="PANTHER" id="PTHR11349">
    <property type="entry name" value="NUCLEOSIDE DIPHOSPHATE KINASE"/>
    <property type="match status" value="1"/>
</dbReference>
<evidence type="ECO:0000256" key="5">
    <source>
        <dbReference type="ARBA" id="ARBA00022777"/>
    </source>
</evidence>
<comment type="cofactor">
    <cofactor evidence="1">
        <name>Mg(2+)</name>
        <dbReference type="ChEBI" id="CHEBI:18420"/>
    </cofactor>
</comment>
<dbReference type="AlphaFoldDB" id="A0A0U2NN51"/>
<dbReference type="InterPro" id="IPR036850">
    <property type="entry name" value="NDK-like_dom_sf"/>
</dbReference>
<keyword evidence="5" id="KW-0418">Kinase</keyword>
<dbReference type="EC" id="2.7.4.6" evidence="3"/>
<dbReference type="KEGG" id="erx:ATZ35_02485"/>
<organism evidence="9 10">
    <name type="scientific">Enterococcus rotai</name>
    <dbReference type="NCBI Taxonomy" id="118060"/>
    <lineage>
        <taxon>Bacteria</taxon>
        <taxon>Bacillati</taxon>
        <taxon>Bacillota</taxon>
        <taxon>Bacilli</taxon>
        <taxon>Lactobacillales</taxon>
        <taxon>Enterococcaceae</taxon>
        <taxon>Enterococcus</taxon>
    </lineage>
</organism>
<evidence type="ECO:0000256" key="6">
    <source>
        <dbReference type="ARBA" id="ARBA00023080"/>
    </source>
</evidence>
<feature type="domain" description="Nucleoside diphosphate kinase-like" evidence="8">
    <location>
        <begin position="17"/>
        <end position="99"/>
    </location>
</feature>
<evidence type="ECO:0000259" key="8">
    <source>
        <dbReference type="Pfam" id="PF00334"/>
    </source>
</evidence>
<dbReference type="GO" id="GO:0004550">
    <property type="term" value="F:nucleoside diphosphate kinase activity"/>
    <property type="evidence" value="ECO:0007669"/>
    <property type="project" value="UniProtKB-EC"/>
</dbReference>
<dbReference type="GO" id="GO:0009117">
    <property type="term" value="P:nucleotide metabolic process"/>
    <property type="evidence" value="ECO:0007669"/>
    <property type="project" value="UniProtKB-KW"/>
</dbReference>
<evidence type="ECO:0000256" key="4">
    <source>
        <dbReference type="ARBA" id="ARBA00022679"/>
    </source>
</evidence>
<evidence type="ECO:0000256" key="7">
    <source>
        <dbReference type="PROSITE-ProRule" id="PRU00706"/>
    </source>
</evidence>
<keyword evidence="10" id="KW-1185">Reference proteome</keyword>
<name>A0A0U2NN51_9ENTE</name>
<dbReference type="EMBL" id="CP013655">
    <property type="protein sequence ID" value="ALS36066.1"/>
    <property type="molecule type" value="Genomic_DNA"/>
</dbReference>
<dbReference type="SUPFAM" id="SSF54919">
    <property type="entry name" value="Nucleoside diphosphate kinase, NDK"/>
    <property type="match status" value="1"/>
</dbReference>
<protein>
    <recommendedName>
        <fullName evidence="3">nucleoside-diphosphate kinase</fullName>
        <ecNumber evidence="3">2.7.4.6</ecNumber>
    </recommendedName>
</protein>
<comment type="similarity">
    <text evidence="2 7">Belongs to the NDK family.</text>
</comment>
<evidence type="ECO:0000313" key="10">
    <source>
        <dbReference type="Proteomes" id="UP000067523"/>
    </source>
</evidence>
<evidence type="ECO:0000256" key="2">
    <source>
        <dbReference type="ARBA" id="ARBA00008142"/>
    </source>
</evidence>
<gene>
    <name evidence="9" type="ORF">ATZ35_02485</name>
</gene>
<dbReference type="STRING" id="118060.ATZ35_02485"/>
<keyword evidence="4" id="KW-0808">Transferase</keyword>
<evidence type="ECO:0000256" key="1">
    <source>
        <dbReference type="ARBA" id="ARBA00001946"/>
    </source>
</evidence>
<sequence length="99" mass="11568">MRHYSDNLINSDDSIKKRVLDYFVNKEIIIIILEGPDIIKKVRRLVGESDPSLSSKETIRGRFGIDSYKQADIENRSCRNIIHASDSQTTFEYEKSIWF</sequence>
<dbReference type="Pfam" id="PF00334">
    <property type="entry name" value="NDK"/>
    <property type="match status" value="1"/>
</dbReference>
<dbReference type="InterPro" id="IPR034907">
    <property type="entry name" value="NDK-like_dom"/>
</dbReference>
<dbReference type="Gene3D" id="3.30.70.141">
    <property type="entry name" value="Nucleoside diphosphate kinase-like domain"/>
    <property type="match status" value="1"/>
</dbReference>
<dbReference type="PROSITE" id="PS51374">
    <property type="entry name" value="NDPK_LIKE"/>
    <property type="match status" value="1"/>
</dbReference>
<evidence type="ECO:0000313" key="9">
    <source>
        <dbReference type="EMBL" id="ALS36066.1"/>
    </source>
</evidence>
<keyword evidence="6" id="KW-0546">Nucleotide metabolism</keyword>
<proteinExistence type="inferred from homology"/>
<reference evidence="10" key="1">
    <citation type="submission" date="2015-12" db="EMBL/GenBank/DDBJ databases">
        <authorList>
            <person name="Lauer A."/>
            <person name="Humrighouse B."/>
            <person name="Loparev V."/>
            <person name="Shewmaker P.L."/>
            <person name="Whitney A.M."/>
            <person name="McLaughlin R.W."/>
        </authorList>
    </citation>
    <scope>NUCLEOTIDE SEQUENCE [LARGE SCALE GENOMIC DNA]</scope>
    <source>
        <strain evidence="10">LMG 26678</strain>
    </source>
</reference>
<comment type="caution">
    <text evidence="7">Lacks conserved residue(s) required for the propagation of feature annotation.</text>
</comment>
<dbReference type="Proteomes" id="UP000067523">
    <property type="component" value="Chromosome"/>
</dbReference>